<name>A0AAJ3KLJ3_MEDGN</name>
<proteinExistence type="inferred from homology"/>
<gene>
    <name evidence="3" type="ORF">G4993_03835</name>
</gene>
<dbReference type="CDD" id="cd01288">
    <property type="entry name" value="FabZ"/>
    <property type="match status" value="1"/>
</dbReference>
<keyword evidence="2" id="KW-0456">Lyase</keyword>
<sequence length="144" mass="16656">MRLNQKDILEIVPIRKPMLCVDEICEIDYGNYVEGYRNINKDEYWGNCHFVNQAIFPGTLIIETMAQISAFMFYKGKDTKTLESYLGRVDKAKFLKVVTPDCRMYIKAHLLTKVNNLTKMHCSAYVNNEKVATAEITLFFLNAV</sequence>
<dbReference type="Pfam" id="PF07977">
    <property type="entry name" value="FabA"/>
    <property type="match status" value="1"/>
</dbReference>
<dbReference type="AlphaFoldDB" id="A0AAJ3KLJ3"/>
<accession>A0AAJ3KLJ3</accession>
<comment type="caution">
    <text evidence="3">The sequence shown here is derived from an EMBL/GenBank/DDBJ whole genome shotgun (WGS) entry which is preliminary data.</text>
</comment>
<reference evidence="3" key="1">
    <citation type="journal article" date="2020" name="Cell Host Microbe">
        <title>Functional and Genomic Variation between Human-Derived Isolates of Lachnospiraceae Reveals Inter- and Intra-Species Diversity.</title>
        <authorList>
            <person name="Sorbara M.T."/>
            <person name="Littmann E.R."/>
            <person name="Fontana E."/>
            <person name="Moody T.U."/>
            <person name="Kohout C.E."/>
            <person name="Gjonbalaj M."/>
            <person name="Eaton V."/>
            <person name="Seok R."/>
            <person name="Leiner I.M."/>
            <person name="Pamer E.G."/>
        </authorList>
    </citation>
    <scope>NUCLEOTIDE SEQUENCE</scope>
    <source>
        <strain evidence="3">MSK.15.32</strain>
    </source>
</reference>
<dbReference type="InterPro" id="IPR013114">
    <property type="entry name" value="FabA_FabZ"/>
</dbReference>
<dbReference type="Proteomes" id="UP001296580">
    <property type="component" value="Unassembled WGS sequence"/>
</dbReference>
<dbReference type="InterPro" id="IPR029069">
    <property type="entry name" value="HotDog_dom_sf"/>
</dbReference>
<reference evidence="3" key="2">
    <citation type="submission" date="2020-02" db="EMBL/GenBank/DDBJ databases">
        <authorList>
            <person name="Littmann E."/>
            <person name="Sorbara M."/>
        </authorList>
    </citation>
    <scope>NUCLEOTIDE SEQUENCE</scope>
    <source>
        <strain evidence="3">MSK.15.32</strain>
    </source>
</reference>
<evidence type="ECO:0000256" key="1">
    <source>
        <dbReference type="ARBA" id="ARBA00009174"/>
    </source>
</evidence>
<dbReference type="RefSeq" id="WP_173877949.1">
    <property type="nucleotide sequence ID" value="NZ_JAAIMR010000004.1"/>
</dbReference>
<dbReference type="SUPFAM" id="SSF54637">
    <property type="entry name" value="Thioesterase/thiol ester dehydrase-isomerase"/>
    <property type="match status" value="1"/>
</dbReference>
<dbReference type="PANTHER" id="PTHR30272">
    <property type="entry name" value="3-HYDROXYACYL-[ACYL-CARRIER-PROTEIN] DEHYDRATASE"/>
    <property type="match status" value="1"/>
</dbReference>
<dbReference type="PANTHER" id="PTHR30272:SF1">
    <property type="entry name" value="3-HYDROXYACYL-[ACYL-CARRIER-PROTEIN] DEHYDRATASE"/>
    <property type="match status" value="1"/>
</dbReference>
<protein>
    <submittedName>
        <fullName evidence="3">Beta-hydroxyacyl-ACP dehydratase</fullName>
    </submittedName>
</protein>
<evidence type="ECO:0000313" key="3">
    <source>
        <dbReference type="EMBL" id="NSI57531.1"/>
    </source>
</evidence>
<dbReference type="EMBL" id="JAAIRV010000004">
    <property type="protein sequence ID" value="NSI57531.1"/>
    <property type="molecule type" value="Genomic_DNA"/>
</dbReference>
<dbReference type="Gene3D" id="3.10.129.10">
    <property type="entry name" value="Hotdog Thioesterase"/>
    <property type="match status" value="1"/>
</dbReference>
<evidence type="ECO:0000313" key="4">
    <source>
        <dbReference type="Proteomes" id="UP001296580"/>
    </source>
</evidence>
<dbReference type="GO" id="GO:0016829">
    <property type="term" value="F:lyase activity"/>
    <property type="evidence" value="ECO:0007669"/>
    <property type="project" value="UniProtKB-KW"/>
</dbReference>
<organism evidence="3 4">
    <name type="scientific">Mediterraneibacter gnavus</name>
    <name type="common">Ruminococcus gnavus</name>
    <dbReference type="NCBI Taxonomy" id="33038"/>
    <lineage>
        <taxon>Bacteria</taxon>
        <taxon>Bacillati</taxon>
        <taxon>Bacillota</taxon>
        <taxon>Clostridia</taxon>
        <taxon>Lachnospirales</taxon>
        <taxon>Lachnospiraceae</taxon>
        <taxon>Mediterraneibacter</taxon>
    </lineage>
</organism>
<comment type="similarity">
    <text evidence="1">Belongs to the thioester dehydratase family. FabZ subfamily.</text>
</comment>
<evidence type="ECO:0000256" key="2">
    <source>
        <dbReference type="ARBA" id="ARBA00023239"/>
    </source>
</evidence>